<dbReference type="InterPro" id="IPR052513">
    <property type="entry name" value="Thioester_dehydratase-like"/>
</dbReference>
<dbReference type="PANTHER" id="PTHR34075:SF5">
    <property type="entry name" value="BLR3430 PROTEIN"/>
    <property type="match status" value="1"/>
</dbReference>
<dbReference type="PANTHER" id="PTHR34075">
    <property type="entry name" value="BLR3430 PROTEIN"/>
    <property type="match status" value="1"/>
</dbReference>
<dbReference type="InterPro" id="IPR012340">
    <property type="entry name" value="NA-bd_OB-fold"/>
</dbReference>
<proteinExistence type="predicted"/>
<dbReference type="Pfam" id="PF01796">
    <property type="entry name" value="OB_ChsH2_C"/>
    <property type="match status" value="1"/>
</dbReference>
<name>A0A5A7SIX9_9NOCA</name>
<dbReference type="Proteomes" id="UP000322244">
    <property type="component" value="Unassembled WGS sequence"/>
</dbReference>
<accession>A0A5A7SIX9</accession>
<dbReference type="SUPFAM" id="SSF50249">
    <property type="entry name" value="Nucleic acid-binding proteins"/>
    <property type="match status" value="1"/>
</dbReference>
<evidence type="ECO:0000313" key="2">
    <source>
        <dbReference type="EMBL" id="KAA0024553.1"/>
    </source>
</evidence>
<feature type="domain" description="ChsH2 C-terminal OB-fold" evidence="1">
    <location>
        <begin position="57"/>
        <end position="127"/>
    </location>
</feature>
<keyword evidence="3" id="KW-1185">Reference proteome</keyword>
<dbReference type="InterPro" id="IPR002878">
    <property type="entry name" value="ChsH2_C"/>
</dbReference>
<dbReference type="AlphaFoldDB" id="A0A5A7SIX9"/>
<sequence length="156" mass="16994">MTSRTRVPALGSEGWFTPDAAEPTLLGQRCTTCRTYAFPKADFGCPNPACLGTEFDEVPLSRRGKLWSYTDAQYKPPPPYVVPGDEHTPFAIAAVHLETEGLTVMGQVIAGVGVADLTVGQDMELVIDVLYSDDDTDHLIWKWQPVSSVVHDGEAN</sequence>
<dbReference type="OrthoDB" id="4303499at2"/>
<evidence type="ECO:0000259" key="1">
    <source>
        <dbReference type="Pfam" id="PF01796"/>
    </source>
</evidence>
<comment type="caution">
    <text evidence="2">The sequence shown here is derived from an EMBL/GenBank/DDBJ whole genome shotgun (WGS) entry which is preliminary data.</text>
</comment>
<protein>
    <submittedName>
        <fullName evidence="2">Benzoylsuccinyl-CoA thiolase</fullName>
    </submittedName>
</protein>
<dbReference type="RefSeq" id="WP_149428328.1">
    <property type="nucleotide sequence ID" value="NZ_VLNY01000001.1"/>
</dbReference>
<gene>
    <name evidence="2" type="ORF">FOY51_00905</name>
</gene>
<reference evidence="2 3" key="1">
    <citation type="submission" date="2019-07" db="EMBL/GenBank/DDBJ databases">
        <title>Rhodococcus cavernicolus sp. nov., isolated from a cave.</title>
        <authorList>
            <person name="Lee S.D."/>
        </authorList>
    </citation>
    <scope>NUCLEOTIDE SEQUENCE [LARGE SCALE GENOMIC DNA]</scope>
    <source>
        <strain evidence="2 3">C1-24</strain>
    </source>
</reference>
<organism evidence="2 3">
    <name type="scientific">Antrihabitans cavernicola</name>
    <dbReference type="NCBI Taxonomy" id="2495913"/>
    <lineage>
        <taxon>Bacteria</taxon>
        <taxon>Bacillati</taxon>
        <taxon>Actinomycetota</taxon>
        <taxon>Actinomycetes</taxon>
        <taxon>Mycobacteriales</taxon>
        <taxon>Nocardiaceae</taxon>
        <taxon>Antrihabitans</taxon>
    </lineage>
</organism>
<evidence type="ECO:0000313" key="3">
    <source>
        <dbReference type="Proteomes" id="UP000322244"/>
    </source>
</evidence>
<dbReference type="EMBL" id="VLNY01000001">
    <property type="protein sequence ID" value="KAA0024553.1"/>
    <property type="molecule type" value="Genomic_DNA"/>
</dbReference>